<feature type="region of interest" description="Disordered" evidence="1">
    <location>
        <begin position="666"/>
        <end position="699"/>
    </location>
</feature>
<dbReference type="PROSITE" id="PS00463">
    <property type="entry name" value="ZN2_CY6_FUNGAL_1"/>
    <property type="match status" value="1"/>
</dbReference>
<dbReference type="Pfam" id="PF00172">
    <property type="entry name" value="Zn_clus"/>
    <property type="match status" value="1"/>
</dbReference>
<dbReference type="OrthoDB" id="3862662at2759"/>
<keyword evidence="4" id="KW-1185">Reference proteome</keyword>
<evidence type="ECO:0000259" key="2">
    <source>
        <dbReference type="PROSITE" id="PS50048"/>
    </source>
</evidence>
<dbReference type="GO" id="GO:0000981">
    <property type="term" value="F:DNA-binding transcription factor activity, RNA polymerase II-specific"/>
    <property type="evidence" value="ECO:0007669"/>
    <property type="project" value="InterPro"/>
</dbReference>
<dbReference type="SMART" id="SM00066">
    <property type="entry name" value="GAL4"/>
    <property type="match status" value="1"/>
</dbReference>
<dbReference type="GO" id="GO:0008270">
    <property type="term" value="F:zinc ion binding"/>
    <property type="evidence" value="ECO:0007669"/>
    <property type="project" value="InterPro"/>
</dbReference>
<dbReference type="VEuPathDB" id="AmoebaDB:NF0048700"/>
<dbReference type="InterPro" id="IPR036864">
    <property type="entry name" value="Zn2-C6_fun-type_DNA-bd_sf"/>
</dbReference>
<comment type="caution">
    <text evidence="3">The sequence shown here is derived from an EMBL/GenBank/DDBJ whole genome shotgun (WGS) entry which is preliminary data.</text>
</comment>
<feature type="compositionally biased region" description="Low complexity" evidence="1">
    <location>
        <begin position="668"/>
        <end position="682"/>
    </location>
</feature>
<evidence type="ECO:0000313" key="3">
    <source>
        <dbReference type="EMBL" id="KAF0972377.1"/>
    </source>
</evidence>
<organism evidence="3 4">
    <name type="scientific">Naegleria fowleri</name>
    <name type="common">Brain eating amoeba</name>
    <dbReference type="NCBI Taxonomy" id="5763"/>
    <lineage>
        <taxon>Eukaryota</taxon>
        <taxon>Discoba</taxon>
        <taxon>Heterolobosea</taxon>
        <taxon>Tetramitia</taxon>
        <taxon>Eutetramitia</taxon>
        <taxon>Vahlkampfiidae</taxon>
        <taxon>Naegleria</taxon>
    </lineage>
</organism>
<evidence type="ECO:0000256" key="1">
    <source>
        <dbReference type="SAM" id="MobiDB-lite"/>
    </source>
</evidence>
<feature type="region of interest" description="Disordered" evidence="1">
    <location>
        <begin position="1"/>
        <end position="21"/>
    </location>
</feature>
<feature type="domain" description="Zn(2)-C6 fungal-type" evidence="2">
    <location>
        <begin position="57"/>
        <end position="87"/>
    </location>
</feature>
<dbReference type="Proteomes" id="UP000444721">
    <property type="component" value="Unassembled WGS sequence"/>
</dbReference>
<dbReference type="EMBL" id="VFQX01000068">
    <property type="protein sequence ID" value="KAF0972377.1"/>
    <property type="molecule type" value="Genomic_DNA"/>
</dbReference>
<dbReference type="AlphaFoldDB" id="A0A6A5B278"/>
<dbReference type="PROSITE" id="PS50048">
    <property type="entry name" value="ZN2_CY6_FUNGAL_2"/>
    <property type="match status" value="1"/>
</dbReference>
<sequence length="740" mass="83811">MPKQTQAFTTTATTSSSMNHVTIPPQQQQQQQQLVNPEISEYLLNVNSVEEEFHPISCLNCKKLHKKCNKKLPQCDRCVSKGISCQYPDPKKTKKNTLSSGSTLNENTLAATLKNQNTHLSKRNVLDLYYSVICHCHANAVIERNQFENYILYRNLDDENQPDEIKAINCLYLSIQALAEQRCGLSELAEESATKARTCLSKIFDFHTNFYVTCAYVYLALFESGNGRFRNARYYLHNSHFYFEELKNVQLTPEQVSLTKTKIFVECQCNESRDEVSEMMRDLPTMFYLATGKMLPSQWSKLLVLDDVNTLNVANRLRAAEIVSGTSHKNLRELAPPEFRKDHNSNLCDTSYTMIICGLRIGILSKVGCGKQLIEESALKITYLTQAPNFALVAPNMVVYVAVAAMIHLHLVRLINSGQRANNQIGLLSDGRKGPVNYHEVLSMDLQALKLLATRFKKVSVTYGSLMQEIEKNIPKTIIDNLESKQKEKKDFNISKIQETSITFLNENNQIIHAPLREIEDGKLENFEVIQHAELTLEQEARKLIMMNQQQQQQSLFQQPNNGGTTLNPTVVPQSTILQQQQQLLQPPPLSQQSISSIQLQQQQQQLQQSLLHSSFTSNHPNYMHAPTVATPTLNTIAYNNNNSNNLLYTTLPYIDPTILNANGTAQTPNTVTSASSSSDTSFEGLNPQPEQHVSSDEDDNTFEDLLLDELMQNNEDFDPFLEYDDLDTIFDPSTYVAEE</sequence>
<dbReference type="Gene3D" id="4.10.240.10">
    <property type="entry name" value="Zn(2)-C6 fungal-type DNA-binding domain"/>
    <property type="match status" value="1"/>
</dbReference>
<reference evidence="3 4" key="1">
    <citation type="journal article" date="2019" name="Sci. Rep.">
        <title>Nanopore sequencing improves the draft genome of the human pathogenic amoeba Naegleria fowleri.</title>
        <authorList>
            <person name="Liechti N."/>
            <person name="Schurch N."/>
            <person name="Bruggmann R."/>
            <person name="Wittwer M."/>
        </authorList>
    </citation>
    <scope>NUCLEOTIDE SEQUENCE [LARGE SCALE GENOMIC DNA]</scope>
    <source>
        <strain evidence="3 4">ATCC 30894</strain>
    </source>
</reference>
<dbReference type="OMA" id="FHTNFYV"/>
<dbReference type="VEuPathDB" id="AmoebaDB:FDP41_009280"/>
<name>A0A6A5B278_NAEFO</name>
<feature type="compositionally biased region" description="Low complexity" evidence="1">
    <location>
        <begin position="1"/>
        <end position="17"/>
    </location>
</feature>
<evidence type="ECO:0000313" key="4">
    <source>
        <dbReference type="Proteomes" id="UP000444721"/>
    </source>
</evidence>
<proteinExistence type="predicted"/>
<gene>
    <name evidence="3" type="ORF">FDP41_009280</name>
</gene>
<dbReference type="VEuPathDB" id="AmoebaDB:NfTy_061190"/>
<accession>A0A6A5B278</accession>
<dbReference type="InterPro" id="IPR001138">
    <property type="entry name" value="Zn2Cys6_DnaBD"/>
</dbReference>
<dbReference type="GeneID" id="68116497"/>
<dbReference type="SUPFAM" id="SSF57701">
    <property type="entry name" value="Zn2/Cys6 DNA-binding domain"/>
    <property type="match status" value="1"/>
</dbReference>
<dbReference type="RefSeq" id="XP_044557092.1">
    <property type="nucleotide sequence ID" value="XM_044713222.1"/>
</dbReference>
<protein>
    <recommendedName>
        <fullName evidence="2">Zn(2)-C6 fungal-type domain-containing protein</fullName>
    </recommendedName>
</protein>